<evidence type="ECO:0000256" key="2">
    <source>
        <dbReference type="ARBA" id="ARBA00022679"/>
    </source>
</evidence>
<dbReference type="SUPFAM" id="SSF53335">
    <property type="entry name" value="S-adenosyl-L-methionine-dependent methyltransferases"/>
    <property type="match status" value="1"/>
</dbReference>
<dbReference type="GO" id="GO:0032259">
    <property type="term" value="P:methylation"/>
    <property type="evidence" value="ECO:0007669"/>
    <property type="project" value="UniProtKB-KW"/>
</dbReference>
<dbReference type="Gene3D" id="3.40.50.150">
    <property type="entry name" value="Vaccinia Virus protein VP39"/>
    <property type="match status" value="1"/>
</dbReference>
<evidence type="ECO:0000313" key="5">
    <source>
        <dbReference type="EMBL" id="KAF3074048.1"/>
    </source>
</evidence>
<evidence type="ECO:0000256" key="1">
    <source>
        <dbReference type="ARBA" id="ARBA00022603"/>
    </source>
</evidence>
<dbReference type="PROSITE" id="PS51683">
    <property type="entry name" value="SAM_OMT_II"/>
    <property type="match status" value="1"/>
</dbReference>
<name>A0A9P4XLS4_9HYPO</name>
<feature type="domain" description="O-methyltransferase C-terminal" evidence="4">
    <location>
        <begin position="112"/>
        <end position="288"/>
    </location>
</feature>
<dbReference type="InterPro" id="IPR001077">
    <property type="entry name" value="COMT_C"/>
</dbReference>
<dbReference type="EMBL" id="QLNT01000005">
    <property type="protein sequence ID" value="KAF3074048.1"/>
    <property type="molecule type" value="Genomic_DNA"/>
</dbReference>
<keyword evidence="3" id="KW-0949">S-adenosyl-L-methionine</keyword>
<protein>
    <submittedName>
        <fullName evidence="5">O-methyltransferase bik3</fullName>
    </submittedName>
</protein>
<keyword evidence="1" id="KW-0489">Methyltransferase</keyword>
<evidence type="ECO:0000256" key="3">
    <source>
        <dbReference type="ARBA" id="ARBA00022691"/>
    </source>
</evidence>
<evidence type="ECO:0000259" key="4">
    <source>
        <dbReference type="Pfam" id="PF00891"/>
    </source>
</evidence>
<comment type="caution">
    <text evidence="5">The sequence shown here is derived from an EMBL/GenBank/DDBJ whole genome shotgun (WGS) entry which is preliminary data.</text>
</comment>
<keyword evidence="6" id="KW-1185">Reference proteome</keyword>
<dbReference type="PANTHER" id="PTHR43712">
    <property type="entry name" value="PUTATIVE (AFU_ORTHOLOGUE AFUA_4G14580)-RELATED"/>
    <property type="match status" value="1"/>
</dbReference>
<keyword evidence="2" id="KW-0808">Transferase</keyword>
<dbReference type="InterPro" id="IPR016461">
    <property type="entry name" value="COMT-like"/>
</dbReference>
<dbReference type="GO" id="GO:0008171">
    <property type="term" value="F:O-methyltransferase activity"/>
    <property type="evidence" value="ECO:0007669"/>
    <property type="project" value="InterPro"/>
</dbReference>
<sequence>MSEDFVTRSTLTICLDLRFLNTAFRIGDALLRYGDIVEPYETAFNLAFDTAYDYLRYMVDTENSELCEAMLKHLTFVMSSRNMATRDHDQDTLANNVISKITSQGAEPQNFKIVDMGGGWGHVCVNIAKAIPHTDKKDLPKFVVKDLQKMIDNGLDQLSETAEHDKAIIDSISFEKYNFIEDINQPDSADIYMFRFVMHDWSDSRVITILKNIVLNMGKDARIFIMDYIIPTQHVFPLVVERLKRFVNAHILATMIVTLTFATRTMDIAAMSILAGKERTEDDWGQLITRFNKENPDTMLGFRLCPHNKFRTDNEPYADNEACTDLKPCTNNELCNRKRAFGVVELKLASSSSSDIC</sequence>
<reference evidence="5 6" key="1">
    <citation type="submission" date="2018-06" db="EMBL/GenBank/DDBJ databases">
        <title>Genome analysis of cellulolytic fungus Trichoderma lentiforme CFAM-422.</title>
        <authorList>
            <person name="Steindorff A.S."/>
            <person name="Formighieri E.F."/>
            <person name="Midorikawa G.E.O."/>
            <person name="Tamietti M.S."/>
            <person name="Ramos E.Z."/>
            <person name="Silva A.S."/>
            <person name="Bon E.P.S."/>
            <person name="Mendes T.D."/>
            <person name="Damaso M.C.T."/>
            <person name="Favaro L.C.L."/>
        </authorList>
    </citation>
    <scope>NUCLEOTIDE SEQUENCE [LARGE SCALE GENOMIC DNA]</scope>
    <source>
        <strain evidence="5 6">CFAM-422</strain>
    </source>
</reference>
<dbReference type="PANTHER" id="PTHR43712:SF15">
    <property type="entry name" value="MONODICTYPHENONE CLUSTER TRANSCRIPTIONAL COACTIVATOR MDPA"/>
    <property type="match status" value="1"/>
</dbReference>
<dbReference type="InterPro" id="IPR029063">
    <property type="entry name" value="SAM-dependent_MTases_sf"/>
</dbReference>
<dbReference type="Proteomes" id="UP000801864">
    <property type="component" value="Unassembled WGS sequence"/>
</dbReference>
<gene>
    <name evidence="5" type="ORF">CFAM422_003774</name>
</gene>
<proteinExistence type="predicted"/>
<evidence type="ECO:0000313" key="6">
    <source>
        <dbReference type="Proteomes" id="UP000801864"/>
    </source>
</evidence>
<organism evidence="5 6">
    <name type="scientific">Trichoderma lentiforme</name>
    <dbReference type="NCBI Taxonomy" id="1567552"/>
    <lineage>
        <taxon>Eukaryota</taxon>
        <taxon>Fungi</taxon>
        <taxon>Dikarya</taxon>
        <taxon>Ascomycota</taxon>
        <taxon>Pezizomycotina</taxon>
        <taxon>Sordariomycetes</taxon>
        <taxon>Hypocreomycetidae</taxon>
        <taxon>Hypocreales</taxon>
        <taxon>Hypocreaceae</taxon>
        <taxon>Trichoderma</taxon>
    </lineage>
</organism>
<dbReference type="Pfam" id="PF00891">
    <property type="entry name" value="Methyltransf_2"/>
    <property type="match status" value="1"/>
</dbReference>
<accession>A0A9P4XLS4</accession>
<dbReference type="AlphaFoldDB" id="A0A9P4XLS4"/>